<comment type="caution">
    <text evidence="3">The sequence shown here is derived from an EMBL/GenBank/DDBJ whole genome shotgun (WGS) entry which is preliminary data.</text>
</comment>
<evidence type="ECO:0000256" key="1">
    <source>
        <dbReference type="ARBA" id="ARBA00008738"/>
    </source>
</evidence>
<keyword evidence="4" id="KW-1185">Reference proteome</keyword>
<comment type="similarity">
    <text evidence="1">Belongs to the FAM154 family.</text>
</comment>
<dbReference type="PANTHER" id="PTHR31516">
    <property type="entry name" value="STABILIZER OF AXONEMAL MICROTUBULES 2"/>
    <property type="match status" value="1"/>
</dbReference>
<evidence type="ECO:0000313" key="4">
    <source>
        <dbReference type="Proteomes" id="UP000054937"/>
    </source>
</evidence>
<name>A0A0V0QE23_PSEPJ</name>
<dbReference type="GO" id="GO:0005856">
    <property type="term" value="C:cytoskeleton"/>
    <property type="evidence" value="ECO:0007669"/>
    <property type="project" value="TreeGrafter"/>
</dbReference>
<protein>
    <recommendedName>
        <fullName evidence="5">STOP protein</fullName>
    </recommendedName>
</protein>
<proteinExistence type="inferred from homology"/>
<dbReference type="Proteomes" id="UP000054937">
    <property type="component" value="Unassembled WGS sequence"/>
</dbReference>
<sequence length="251" mass="29627">MSMSQTSLRYAPSQLSRKHDHRCVCEICTCGGHKCPTQYNKYPDNLIKTTFQKDYIKFNVKKQPDQLKSQYQNEYQKFPITKEAPFKQSQDTVGSDLPFSKRSEYSKNYHQFPSSKRNPFKKNEPKKLEMPFMGRTTYRNDFNKWAKTPGLDKLDRTNYNNNDNPFLGRSTYNNDFQKWNTKPAKSVQIPSTTKNSPPLDGISMYKSHYNGFDPRIYERDFCPIDQLPPRPRQLSTGKNHLEFEANKMEWK</sequence>
<feature type="compositionally biased region" description="Basic and acidic residues" evidence="2">
    <location>
        <begin position="239"/>
        <end position="251"/>
    </location>
</feature>
<reference evidence="3 4" key="1">
    <citation type="journal article" date="2015" name="Sci. Rep.">
        <title>Genome of the facultative scuticociliatosis pathogen Pseudocohnilembus persalinus provides insight into its virulence through horizontal gene transfer.</title>
        <authorList>
            <person name="Xiong J."/>
            <person name="Wang G."/>
            <person name="Cheng J."/>
            <person name="Tian M."/>
            <person name="Pan X."/>
            <person name="Warren A."/>
            <person name="Jiang C."/>
            <person name="Yuan D."/>
            <person name="Miao W."/>
        </authorList>
    </citation>
    <scope>NUCLEOTIDE SEQUENCE [LARGE SCALE GENOMIC DNA]</scope>
    <source>
        <strain evidence="3">36N120E</strain>
    </source>
</reference>
<organism evidence="3 4">
    <name type="scientific">Pseudocohnilembus persalinus</name>
    <name type="common">Ciliate</name>
    <dbReference type="NCBI Taxonomy" id="266149"/>
    <lineage>
        <taxon>Eukaryota</taxon>
        <taxon>Sar</taxon>
        <taxon>Alveolata</taxon>
        <taxon>Ciliophora</taxon>
        <taxon>Intramacronucleata</taxon>
        <taxon>Oligohymenophorea</taxon>
        <taxon>Scuticociliatia</taxon>
        <taxon>Philasterida</taxon>
        <taxon>Pseudocohnilembidae</taxon>
        <taxon>Pseudocohnilembus</taxon>
    </lineage>
</organism>
<accession>A0A0V0QE23</accession>
<feature type="region of interest" description="Disordered" evidence="2">
    <location>
        <begin position="227"/>
        <end position="251"/>
    </location>
</feature>
<dbReference type="EMBL" id="LDAU01000189">
    <property type="protein sequence ID" value="KRX00445.1"/>
    <property type="molecule type" value="Genomic_DNA"/>
</dbReference>
<dbReference type="AlphaFoldDB" id="A0A0V0QE23"/>
<dbReference type="PANTHER" id="PTHR31516:SF17">
    <property type="entry name" value="STABILIZER OF AXONEMAL MICROTUBULES 2"/>
    <property type="match status" value="1"/>
</dbReference>
<evidence type="ECO:0000313" key="3">
    <source>
        <dbReference type="EMBL" id="KRX00445.1"/>
    </source>
</evidence>
<evidence type="ECO:0008006" key="5">
    <source>
        <dbReference type="Google" id="ProtNLM"/>
    </source>
</evidence>
<gene>
    <name evidence="3" type="ORF">PPERSA_03178</name>
</gene>
<evidence type="ECO:0000256" key="2">
    <source>
        <dbReference type="SAM" id="MobiDB-lite"/>
    </source>
</evidence>
<dbReference type="GO" id="GO:0008017">
    <property type="term" value="F:microtubule binding"/>
    <property type="evidence" value="ECO:0007669"/>
    <property type="project" value="InterPro"/>
</dbReference>
<dbReference type="OrthoDB" id="365640at2759"/>
<dbReference type="InterPro" id="IPR033336">
    <property type="entry name" value="SAXO1/2"/>
</dbReference>
<dbReference type="InParanoid" id="A0A0V0QE23"/>